<dbReference type="Pfam" id="PF13469">
    <property type="entry name" value="Sulfotransfer_3"/>
    <property type="match status" value="1"/>
</dbReference>
<gene>
    <name evidence="2" type="ORF">NOCA2170007</name>
</gene>
<feature type="region of interest" description="Disordered" evidence="1">
    <location>
        <begin position="310"/>
        <end position="331"/>
    </location>
</feature>
<dbReference type="EMBL" id="CZKA01000009">
    <property type="protein sequence ID" value="CUR54435.1"/>
    <property type="molecule type" value="Genomic_DNA"/>
</dbReference>
<evidence type="ECO:0000256" key="1">
    <source>
        <dbReference type="SAM" id="MobiDB-lite"/>
    </source>
</evidence>
<dbReference type="SUPFAM" id="SSF52540">
    <property type="entry name" value="P-loop containing nucleoside triphosphate hydrolases"/>
    <property type="match status" value="1"/>
</dbReference>
<dbReference type="Gene3D" id="3.40.50.300">
    <property type="entry name" value="P-loop containing nucleotide triphosphate hydrolases"/>
    <property type="match status" value="1"/>
</dbReference>
<protein>
    <recommendedName>
        <fullName evidence="3">Sulfotransferase family protein</fullName>
    </recommendedName>
</protein>
<proteinExistence type="predicted"/>
<organism evidence="2">
    <name type="scientific">metagenome</name>
    <dbReference type="NCBI Taxonomy" id="256318"/>
    <lineage>
        <taxon>unclassified sequences</taxon>
        <taxon>metagenomes</taxon>
    </lineage>
</organism>
<accession>A0A2P2BXE2</accession>
<evidence type="ECO:0008006" key="3">
    <source>
        <dbReference type="Google" id="ProtNLM"/>
    </source>
</evidence>
<dbReference type="AlphaFoldDB" id="A0A2P2BXE2"/>
<name>A0A2P2BXE2_9ZZZZ</name>
<evidence type="ECO:0000313" key="2">
    <source>
        <dbReference type="EMBL" id="CUR54435.1"/>
    </source>
</evidence>
<dbReference type="InterPro" id="IPR027417">
    <property type="entry name" value="P-loop_NTPase"/>
</dbReference>
<reference evidence="2" key="1">
    <citation type="submission" date="2015-08" db="EMBL/GenBank/DDBJ databases">
        <authorList>
            <person name="Babu N.S."/>
            <person name="Beckwith C.J."/>
            <person name="Beseler K.G."/>
            <person name="Brison A."/>
            <person name="Carone J.V."/>
            <person name="Caskin T.P."/>
            <person name="Diamond M."/>
            <person name="Durham M.E."/>
            <person name="Foxe J.M."/>
            <person name="Go M."/>
            <person name="Henderson B.A."/>
            <person name="Jones I.B."/>
            <person name="McGettigan J.A."/>
            <person name="Micheletti S.J."/>
            <person name="Nasrallah M.E."/>
            <person name="Ortiz D."/>
            <person name="Piller C.R."/>
            <person name="Privatt S.R."/>
            <person name="Schneider S.L."/>
            <person name="Sharp S."/>
            <person name="Smith T.C."/>
            <person name="Stanton J.D."/>
            <person name="Ullery H.E."/>
            <person name="Wilson R.J."/>
            <person name="Serrano M.G."/>
            <person name="Buck G."/>
            <person name="Lee V."/>
            <person name="Wang Y."/>
            <person name="Carvalho R."/>
            <person name="Voegtly L."/>
            <person name="Shi R."/>
            <person name="Duckworth R."/>
            <person name="Johnson A."/>
            <person name="Loviza R."/>
            <person name="Walstead R."/>
            <person name="Shah Z."/>
            <person name="Kiflezghi M."/>
            <person name="Wade K."/>
            <person name="Ball S.L."/>
            <person name="Bradley K.W."/>
            <person name="Asai D.J."/>
            <person name="Bowman C.A."/>
            <person name="Russell D.A."/>
            <person name="Pope W.H."/>
            <person name="Jacobs-Sera D."/>
            <person name="Hendrix R.W."/>
            <person name="Hatfull G.F."/>
        </authorList>
    </citation>
    <scope>NUCLEOTIDE SEQUENCE</scope>
</reference>
<sequence length="356" mass="39219">MNLLVLITGTGRSGTSTMSGTLHHLGLSVPGPHLGANASNPKGFYESSWAVDFHKRISAAARINDFDSRPGAFARAQAVVTPEVRAELASFLAEKSQGHTQVVVKDPRSVWAQALWRDAAADAGLEIRYISMLRHPAEVVGSRATYYAKQSDEEKRRTYETFNVARWINSSLLSEHETRGQQRAFVRYTDLLEDWRPVLGRIGSELGLTYDSDLTPGQANPVDDFIDPGLRRHQVTWDDLDVPAELRDVAQSIWEAVSVLGDRAGADEAASADLDRQAEHYRRIFTDSTAISHDAIEEAKDEARRAGIASVRAKAAPAPAPRKGPVPVADRRVRDVGARDLLRTVAGRVKARARRR</sequence>